<feature type="transmembrane region" description="Helical" evidence="7">
    <location>
        <begin position="47"/>
        <end position="70"/>
    </location>
</feature>
<dbReference type="OrthoDB" id="8907274at2759"/>
<evidence type="ECO:0000256" key="4">
    <source>
        <dbReference type="ARBA" id="ARBA00022989"/>
    </source>
</evidence>
<feature type="region of interest" description="Disordered" evidence="6">
    <location>
        <begin position="403"/>
        <end position="443"/>
    </location>
</feature>
<dbReference type="Proteomes" id="UP000233524">
    <property type="component" value="Unassembled WGS sequence"/>
</dbReference>
<dbReference type="PANTHER" id="PTHR10165:SF154">
    <property type="entry name" value="PAP2 DOMAIN PROTEIN (AFU_ORTHOLOGUE AFUA_1G09730)"/>
    <property type="match status" value="1"/>
</dbReference>
<evidence type="ECO:0000313" key="10">
    <source>
        <dbReference type="Proteomes" id="UP000233524"/>
    </source>
</evidence>
<dbReference type="GO" id="GO:0046839">
    <property type="term" value="P:phospholipid dephosphorylation"/>
    <property type="evidence" value="ECO:0007669"/>
    <property type="project" value="TreeGrafter"/>
</dbReference>
<organism evidence="9 10">
    <name type="scientific">Lomentospora prolificans</name>
    <dbReference type="NCBI Taxonomy" id="41688"/>
    <lineage>
        <taxon>Eukaryota</taxon>
        <taxon>Fungi</taxon>
        <taxon>Dikarya</taxon>
        <taxon>Ascomycota</taxon>
        <taxon>Pezizomycotina</taxon>
        <taxon>Sordariomycetes</taxon>
        <taxon>Hypocreomycetidae</taxon>
        <taxon>Microascales</taxon>
        <taxon>Microascaceae</taxon>
        <taxon>Lomentospora</taxon>
    </lineage>
</organism>
<feature type="domain" description="Phosphatidic acid phosphatase type 2/haloperoxidase" evidence="8">
    <location>
        <begin position="146"/>
        <end position="293"/>
    </location>
</feature>
<dbReference type="SMART" id="SM00014">
    <property type="entry name" value="acidPPc"/>
    <property type="match status" value="1"/>
</dbReference>
<evidence type="ECO:0000256" key="5">
    <source>
        <dbReference type="ARBA" id="ARBA00023136"/>
    </source>
</evidence>
<proteinExistence type="inferred from homology"/>
<protein>
    <recommendedName>
        <fullName evidence="8">Phosphatidic acid phosphatase type 2/haloperoxidase domain-containing protein</fullName>
    </recommendedName>
</protein>
<sequence length="443" mass="48293">MRLEGSCLPPHPTGNPSRDSLLEPLTRPTITSTMTSQRGPPSRKGTILVGSSYVFDWLVLIAMAVVGYIMGHVTPNKRPFYLADPNISFPFATSETVPTMTLVILNSTIPIGVILVVCLIFVPGSTVPKGTPKSLIWRRKLWELHVGWLGLGLAVGSAWFFTNGMKNLFGKPRPDLLSRCKPDLDNIQDYIVGGGLLSGNLNALVSADICTSTDKDLLDDGFRSFPSGHSSSAAAGLIYLSLFLASKFAVTIPFLPPSSGSVTESSLSAFPSRVAQNHNAGDTVEYGFIETTKESRPHSFGPSNPQKAVMAVRRQAAAPPIYLLVLALLPFFGSIFIASSRWFDFRHHGFDIIFGYLIGTVVSIFSFRYYHLPISTGAGWAWAPRSPDRAFWAGVGCYSYATHDSASSRPVDEEEGIEMQGTRRRRTDLGPVDERHGETSSDM</sequence>
<comment type="subcellular location">
    <subcellularLocation>
        <location evidence="1">Membrane</location>
        <topology evidence="1">Multi-pass membrane protein</topology>
    </subcellularLocation>
</comment>
<evidence type="ECO:0000256" key="6">
    <source>
        <dbReference type="SAM" id="MobiDB-lite"/>
    </source>
</evidence>
<comment type="similarity">
    <text evidence="2">Belongs to the PA-phosphatase related phosphoesterase family.</text>
</comment>
<dbReference type="AlphaFoldDB" id="A0A2N3N611"/>
<dbReference type="InParanoid" id="A0A2N3N611"/>
<evidence type="ECO:0000256" key="3">
    <source>
        <dbReference type="ARBA" id="ARBA00022692"/>
    </source>
</evidence>
<evidence type="ECO:0000259" key="8">
    <source>
        <dbReference type="SMART" id="SM00014"/>
    </source>
</evidence>
<dbReference type="CDD" id="cd03390">
    <property type="entry name" value="PAP2_containing_1_like"/>
    <property type="match status" value="1"/>
</dbReference>
<dbReference type="GO" id="GO:0008195">
    <property type="term" value="F:phosphatidate phosphatase activity"/>
    <property type="evidence" value="ECO:0007669"/>
    <property type="project" value="TreeGrafter"/>
</dbReference>
<accession>A0A2N3N611</accession>
<dbReference type="STRING" id="41688.A0A2N3N611"/>
<evidence type="ECO:0000256" key="7">
    <source>
        <dbReference type="SAM" id="Phobius"/>
    </source>
</evidence>
<keyword evidence="5 7" id="KW-0472">Membrane</keyword>
<feature type="compositionally biased region" description="Basic and acidic residues" evidence="6">
    <location>
        <begin position="432"/>
        <end position="443"/>
    </location>
</feature>
<feature type="transmembrane region" description="Helical" evidence="7">
    <location>
        <begin position="100"/>
        <end position="122"/>
    </location>
</feature>
<reference evidence="9 10" key="1">
    <citation type="journal article" date="2017" name="G3 (Bethesda)">
        <title>First Draft Genome Sequence of the Pathogenic Fungus Lomentospora prolificans (Formerly Scedosporium prolificans).</title>
        <authorList>
            <person name="Luo R."/>
            <person name="Zimin A."/>
            <person name="Workman R."/>
            <person name="Fan Y."/>
            <person name="Pertea G."/>
            <person name="Grossman N."/>
            <person name="Wear M.P."/>
            <person name="Jia B."/>
            <person name="Miller H."/>
            <person name="Casadevall A."/>
            <person name="Timp W."/>
            <person name="Zhang S.X."/>
            <person name="Salzberg S.L."/>
        </authorList>
    </citation>
    <scope>NUCLEOTIDE SEQUENCE [LARGE SCALE GENOMIC DNA]</scope>
    <source>
        <strain evidence="9 10">JHH-5317</strain>
    </source>
</reference>
<evidence type="ECO:0000256" key="1">
    <source>
        <dbReference type="ARBA" id="ARBA00004141"/>
    </source>
</evidence>
<feature type="transmembrane region" description="Helical" evidence="7">
    <location>
        <begin position="321"/>
        <end position="340"/>
    </location>
</feature>
<dbReference type="Gene3D" id="1.20.144.10">
    <property type="entry name" value="Phosphatidic acid phosphatase type 2/haloperoxidase"/>
    <property type="match status" value="1"/>
</dbReference>
<dbReference type="InterPro" id="IPR000326">
    <property type="entry name" value="PAP2/HPO"/>
</dbReference>
<dbReference type="GO" id="GO:0006644">
    <property type="term" value="P:phospholipid metabolic process"/>
    <property type="evidence" value="ECO:0007669"/>
    <property type="project" value="InterPro"/>
</dbReference>
<comment type="caution">
    <text evidence="9">The sequence shown here is derived from an EMBL/GenBank/DDBJ whole genome shotgun (WGS) entry which is preliminary data.</text>
</comment>
<keyword evidence="10" id="KW-1185">Reference proteome</keyword>
<dbReference type="InterPro" id="IPR043216">
    <property type="entry name" value="PAP-like"/>
</dbReference>
<keyword evidence="3 7" id="KW-0812">Transmembrane</keyword>
<dbReference type="Pfam" id="PF01569">
    <property type="entry name" value="PAP2"/>
    <property type="match status" value="1"/>
</dbReference>
<dbReference type="SUPFAM" id="SSF48317">
    <property type="entry name" value="Acid phosphatase/Vanadium-dependent haloperoxidase"/>
    <property type="match status" value="1"/>
</dbReference>
<dbReference type="PANTHER" id="PTHR10165">
    <property type="entry name" value="LIPID PHOSPHATE PHOSPHATASE"/>
    <property type="match status" value="1"/>
</dbReference>
<evidence type="ECO:0000313" key="9">
    <source>
        <dbReference type="EMBL" id="PKS07871.1"/>
    </source>
</evidence>
<name>A0A2N3N611_9PEZI</name>
<dbReference type="EMBL" id="NLAX01000701">
    <property type="protein sequence ID" value="PKS07871.1"/>
    <property type="molecule type" value="Genomic_DNA"/>
</dbReference>
<feature type="transmembrane region" description="Helical" evidence="7">
    <location>
        <begin position="352"/>
        <end position="370"/>
    </location>
</feature>
<feature type="transmembrane region" description="Helical" evidence="7">
    <location>
        <begin position="142"/>
        <end position="161"/>
    </location>
</feature>
<gene>
    <name evidence="9" type="ORF">jhhlp_006479</name>
</gene>
<evidence type="ECO:0000256" key="2">
    <source>
        <dbReference type="ARBA" id="ARBA00008816"/>
    </source>
</evidence>
<dbReference type="GO" id="GO:0016020">
    <property type="term" value="C:membrane"/>
    <property type="evidence" value="ECO:0007669"/>
    <property type="project" value="UniProtKB-SubCell"/>
</dbReference>
<dbReference type="InterPro" id="IPR036938">
    <property type="entry name" value="PAP2/HPO_sf"/>
</dbReference>
<keyword evidence="4 7" id="KW-1133">Transmembrane helix</keyword>
<feature type="region of interest" description="Disordered" evidence="6">
    <location>
        <begin position="1"/>
        <end position="23"/>
    </location>
</feature>
<dbReference type="VEuPathDB" id="FungiDB:jhhlp_006479"/>